<comment type="caution">
    <text evidence="1">The sequence shown here is derived from an EMBL/GenBank/DDBJ whole genome shotgun (WGS) entry which is preliminary data.</text>
</comment>
<reference evidence="1" key="1">
    <citation type="submission" date="2023-05" db="EMBL/GenBank/DDBJ databases">
        <title>Whole genome sequence of Commensalibacter sp.</title>
        <authorList>
            <person name="Charoenyingcharoen P."/>
            <person name="Yukphan P."/>
        </authorList>
    </citation>
    <scope>NUCLEOTIDE SEQUENCE</scope>
    <source>
        <strain evidence="1">TBRC 16381</strain>
    </source>
</reference>
<protein>
    <submittedName>
        <fullName evidence="1">Uncharacterized protein</fullName>
    </submittedName>
</protein>
<evidence type="ECO:0000313" key="1">
    <source>
        <dbReference type="EMBL" id="MDI2091439.1"/>
    </source>
</evidence>
<sequence>MKEKIFEIKGHDGIIQIERKSGTSSSHVEVHFYYRNNDIVFIYKDIDEHDTWSFLYFQQDLRRLIANSPYLYLKEPPNQKSDSDSWFKKLLKDPLPFLFEYPLKDMKDSCAWICQDPYAYFEIKKLKNSSDYLIEFDFPDPYPVSPPDGNEILFSGALLVSEEALVSFYQELELN</sequence>
<dbReference type="Proteomes" id="UP001431634">
    <property type="component" value="Unassembled WGS sequence"/>
</dbReference>
<accession>A0ABT6Q4L7</accession>
<evidence type="ECO:0000313" key="2">
    <source>
        <dbReference type="Proteomes" id="UP001431634"/>
    </source>
</evidence>
<proteinExistence type="predicted"/>
<dbReference type="RefSeq" id="WP_281448531.1">
    <property type="nucleotide sequence ID" value="NZ_JASBAO010000001.1"/>
</dbReference>
<organism evidence="1 2">
    <name type="scientific">Commensalibacter oyaizuii</name>
    <dbReference type="NCBI Taxonomy" id="3043873"/>
    <lineage>
        <taxon>Bacteria</taxon>
        <taxon>Pseudomonadati</taxon>
        <taxon>Pseudomonadota</taxon>
        <taxon>Alphaproteobacteria</taxon>
        <taxon>Acetobacterales</taxon>
        <taxon>Acetobacteraceae</taxon>
    </lineage>
</organism>
<keyword evidence="2" id="KW-1185">Reference proteome</keyword>
<gene>
    <name evidence="1" type="ORF">QJV27_08660</name>
</gene>
<dbReference type="EMBL" id="JASBAO010000001">
    <property type="protein sequence ID" value="MDI2091439.1"/>
    <property type="molecule type" value="Genomic_DNA"/>
</dbReference>
<name>A0ABT6Q4L7_9PROT</name>